<feature type="non-terminal residue" evidence="5">
    <location>
        <position position="1"/>
    </location>
</feature>
<dbReference type="PROSITE" id="PS51858">
    <property type="entry name" value="PPPDE"/>
    <property type="match status" value="1"/>
</dbReference>
<dbReference type="Pfam" id="PF05903">
    <property type="entry name" value="Peptidase_C97"/>
    <property type="match status" value="1"/>
</dbReference>
<reference evidence="5 6" key="1">
    <citation type="submission" date="2024-11" db="EMBL/GenBank/DDBJ databases">
        <title>Adaptive evolution of stress response genes in parasites aligns with host niche diversity.</title>
        <authorList>
            <person name="Hahn C."/>
            <person name="Resl P."/>
        </authorList>
    </citation>
    <scope>NUCLEOTIDE SEQUENCE [LARGE SCALE GENOMIC DNA]</scope>
    <source>
        <strain evidence="5">EGGRZ-B1_66</strain>
        <tissue evidence="5">Body</tissue>
    </source>
</reference>
<dbReference type="AlphaFoldDB" id="A0ABD2Q4E9"/>
<keyword evidence="3" id="KW-0378">Hydrolase</keyword>
<dbReference type="GO" id="GO:0006508">
    <property type="term" value="P:proteolysis"/>
    <property type="evidence" value="ECO:0007669"/>
    <property type="project" value="UniProtKB-KW"/>
</dbReference>
<sequence length="424" mass="48826">CGTILKDPNERLLMGRTELTEDTIMTKLLELATSSYRPITYHLFDHNCNTFSNEFCQLLCGRSIPSHITSLPQEVSKTPFGQSLRPIIERICDGIHAVNGRHGHSFAKPIHDNVDYYVHPHRFEDLKQFFLPISFDVSSLVFSKWLLKEPLPEELSPNRISFWWIVHCSRHNLSHLEHLEKRLVELSEISTSTAETEFTLFDYTLLDFRENFTTYEACWGVCELFRACVFKHPYLLQRLILEDPGNNLMLLPMGKPTLKSNHKVTEKEDIVLFQIAKCNLLCNLLSVALKDSMEILDSFPVPQMVELAIELLENYGTSVPNTTATLDELLEQPTHNQEKSSCLRLTVFSMCQNLVLFQQFTENEALNLGVFLIHFACDRTSHDTIKNCMFFFTPNSLSLSQPAIKGALRLVHSILRHCRLRPRI</sequence>
<dbReference type="Gene3D" id="3.90.1720.30">
    <property type="entry name" value="PPPDE domains"/>
    <property type="match status" value="1"/>
</dbReference>
<gene>
    <name evidence="5" type="primary">DESI1</name>
    <name evidence="5" type="ORF">Ciccas_006906</name>
</gene>
<evidence type="ECO:0000256" key="2">
    <source>
        <dbReference type="ARBA" id="ARBA00022670"/>
    </source>
</evidence>
<dbReference type="PANTHER" id="PTHR12378">
    <property type="entry name" value="DESUMOYLATING ISOPEPTIDASE"/>
    <property type="match status" value="1"/>
</dbReference>
<dbReference type="SMART" id="SM01179">
    <property type="entry name" value="DUF862"/>
    <property type="match status" value="1"/>
</dbReference>
<comment type="caution">
    <text evidence="5">The sequence shown here is derived from an EMBL/GenBank/DDBJ whole genome shotgun (WGS) entry which is preliminary data.</text>
</comment>
<keyword evidence="6" id="KW-1185">Reference proteome</keyword>
<evidence type="ECO:0000256" key="3">
    <source>
        <dbReference type="ARBA" id="ARBA00022801"/>
    </source>
</evidence>
<proteinExistence type="inferred from homology"/>
<feature type="domain" description="PPPDE" evidence="4">
    <location>
        <begin position="1"/>
        <end position="89"/>
    </location>
</feature>
<keyword evidence="2" id="KW-0645">Protease</keyword>
<dbReference type="InterPro" id="IPR042266">
    <property type="entry name" value="PPPDE_sf"/>
</dbReference>
<dbReference type="Proteomes" id="UP001626550">
    <property type="component" value="Unassembled WGS sequence"/>
</dbReference>
<dbReference type="EMBL" id="JBJKFK010000988">
    <property type="protein sequence ID" value="KAL3314479.1"/>
    <property type="molecule type" value="Genomic_DNA"/>
</dbReference>
<accession>A0ABD2Q4E9</accession>
<comment type="similarity">
    <text evidence="1">Belongs to the DeSI family.</text>
</comment>
<evidence type="ECO:0000259" key="4">
    <source>
        <dbReference type="PROSITE" id="PS51858"/>
    </source>
</evidence>
<organism evidence="5 6">
    <name type="scientific">Cichlidogyrus casuarinus</name>
    <dbReference type="NCBI Taxonomy" id="1844966"/>
    <lineage>
        <taxon>Eukaryota</taxon>
        <taxon>Metazoa</taxon>
        <taxon>Spiralia</taxon>
        <taxon>Lophotrochozoa</taxon>
        <taxon>Platyhelminthes</taxon>
        <taxon>Monogenea</taxon>
        <taxon>Monopisthocotylea</taxon>
        <taxon>Dactylogyridea</taxon>
        <taxon>Ancyrocephalidae</taxon>
        <taxon>Cichlidogyrus</taxon>
    </lineage>
</organism>
<protein>
    <submittedName>
        <fullName evidence="5">Desumoylating isopeptidase 1</fullName>
    </submittedName>
</protein>
<dbReference type="PANTHER" id="PTHR12378:SF7">
    <property type="entry name" value="DESUMOYLATING ISOPEPTIDASE 1"/>
    <property type="match status" value="1"/>
</dbReference>
<evidence type="ECO:0000256" key="1">
    <source>
        <dbReference type="ARBA" id="ARBA00008140"/>
    </source>
</evidence>
<name>A0ABD2Q4E9_9PLAT</name>
<dbReference type="InterPro" id="IPR008580">
    <property type="entry name" value="PPPDE_dom"/>
</dbReference>
<dbReference type="GO" id="GO:0008233">
    <property type="term" value="F:peptidase activity"/>
    <property type="evidence" value="ECO:0007669"/>
    <property type="project" value="UniProtKB-KW"/>
</dbReference>
<evidence type="ECO:0000313" key="5">
    <source>
        <dbReference type="EMBL" id="KAL3314479.1"/>
    </source>
</evidence>
<evidence type="ECO:0000313" key="6">
    <source>
        <dbReference type="Proteomes" id="UP001626550"/>
    </source>
</evidence>